<keyword evidence="9" id="KW-1185">Reference proteome</keyword>
<evidence type="ECO:0000256" key="4">
    <source>
        <dbReference type="ARBA" id="ARBA00023014"/>
    </source>
</evidence>
<keyword evidence="2" id="KW-0479">Metal-binding</keyword>
<gene>
    <name evidence="8" type="ORF">C7H79_15235</name>
</gene>
<dbReference type="SUPFAM" id="SSF50022">
    <property type="entry name" value="ISP domain"/>
    <property type="match status" value="1"/>
</dbReference>
<comment type="caution">
    <text evidence="8">The sequence shown here is derived from an EMBL/GenBank/DDBJ whole genome shotgun (WGS) entry which is preliminary data.</text>
</comment>
<evidence type="ECO:0000256" key="2">
    <source>
        <dbReference type="ARBA" id="ARBA00022723"/>
    </source>
</evidence>
<feature type="non-terminal residue" evidence="8">
    <location>
        <position position="1"/>
    </location>
</feature>
<feature type="domain" description="Rieske" evidence="7">
    <location>
        <begin position="1"/>
        <end position="75"/>
    </location>
</feature>
<dbReference type="InterPro" id="IPR005805">
    <property type="entry name" value="Rieske_Fe-S_prot_C"/>
</dbReference>
<keyword evidence="1" id="KW-0001">2Fe-2S</keyword>
<sequence>CQGAIVQEGIHKLAVYRDQDGKLHKVSAICTHLGCIVHFNPVERSWDCPCHGSRFDTNGKILHGPAPSPLTIIDS</sequence>
<evidence type="ECO:0000256" key="5">
    <source>
        <dbReference type="ARBA" id="ARBA00023157"/>
    </source>
</evidence>
<name>A0A2P7NRM7_9PROT</name>
<dbReference type="Pfam" id="PF00355">
    <property type="entry name" value="Rieske"/>
    <property type="match status" value="1"/>
</dbReference>
<proteinExistence type="predicted"/>
<dbReference type="GO" id="GO:0051537">
    <property type="term" value="F:2 iron, 2 sulfur cluster binding"/>
    <property type="evidence" value="ECO:0007669"/>
    <property type="project" value="UniProtKB-KW"/>
</dbReference>
<evidence type="ECO:0000256" key="6">
    <source>
        <dbReference type="ARBA" id="ARBA00034078"/>
    </source>
</evidence>
<keyword evidence="5" id="KW-1015">Disulfide bond</keyword>
<dbReference type="EMBL" id="PXXU01000070">
    <property type="protein sequence ID" value="PSJ16123.1"/>
    <property type="molecule type" value="Genomic_DNA"/>
</dbReference>
<dbReference type="RefSeq" id="WP_147383629.1">
    <property type="nucleotide sequence ID" value="NZ_PXXU01000070.1"/>
</dbReference>
<dbReference type="PROSITE" id="PS51296">
    <property type="entry name" value="RIESKE"/>
    <property type="match status" value="1"/>
</dbReference>
<dbReference type="InterPro" id="IPR014349">
    <property type="entry name" value="Rieske_Fe-S_prot"/>
</dbReference>
<evidence type="ECO:0000259" key="7">
    <source>
        <dbReference type="PROSITE" id="PS51296"/>
    </source>
</evidence>
<dbReference type="Gene3D" id="2.102.10.10">
    <property type="entry name" value="Rieske [2Fe-2S] iron-sulphur domain"/>
    <property type="match status" value="1"/>
</dbReference>
<dbReference type="InterPro" id="IPR036922">
    <property type="entry name" value="Rieske_2Fe-2S_sf"/>
</dbReference>
<protein>
    <submittedName>
        <fullName evidence="8">FAD-dependent oxidoreductase</fullName>
    </submittedName>
</protein>
<comment type="cofactor">
    <cofactor evidence="6">
        <name>[2Fe-2S] cluster</name>
        <dbReference type="ChEBI" id="CHEBI:190135"/>
    </cofactor>
</comment>
<evidence type="ECO:0000313" key="8">
    <source>
        <dbReference type="EMBL" id="PSJ16123.1"/>
    </source>
</evidence>
<dbReference type="GO" id="GO:0046872">
    <property type="term" value="F:metal ion binding"/>
    <property type="evidence" value="ECO:0007669"/>
    <property type="project" value="UniProtKB-KW"/>
</dbReference>
<dbReference type="PRINTS" id="PR00162">
    <property type="entry name" value="RIESKE"/>
</dbReference>
<dbReference type="GO" id="GO:0016020">
    <property type="term" value="C:membrane"/>
    <property type="evidence" value="ECO:0007669"/>
    <property type="project" value="InterPro"/>
</dbReference>
<keyword evidence="3" id="KW-0408">Iron</keyword>
<dbReference type="AlphaFoldDB" id="A0A2P7NRM7"/>
<dbReference type="Proteomes" id="UP000241912">
    <property type="component" value="Unassembled WGS sequence"/>
</dbReference>
<keyword evidence="4" id="KW-0411">Iron-sulfur</keyword>
<evidence type="ECO:0000313" key="9">
    <source>
        <dbReference type="Proteomes" id="UP000241912"/>
    </source>
</evidence>
<dbReference type="PANTHER" id="PTHR10134">
    <property type="entry name" value="CYTOCHROME B-C1 COMPLEX SUBUNIT RIESKE, MITOCHONDRIAL"/>
    <property type="match status" value="1"/>
</dbReference>
<dbReference type="OrthoDB" id="9767869at2"/>
<organism evidence="8 9">
    <name type="scientific">Nitrosomonas supralitoralis</name>
    <dbReference type="NCBI Taxonomy" id="2116706"/>
    <lineage>
        <taxon>Bacteria</taxon>
        <taxon>Pseudomonadati</taxon>
        <taxon>Pseudomonadota</taxon>
        <taxon>Betaproteobacteria</taxon>
        <taxon>Nitrosomonadales</taxon>
        <taxon>Nitrosomonadaceae</taxon>
        <taxon>Nitrosomonas</taxon>
    </lineage>
</organism>
<evidence type="ECO:0000256" key="1">
    <source>
        <dbReference type="ARBA" id="ARBA00022714"/>
    </source>
</evidence>
<accession>A0A2P7NRM7</accession>
<dbReference type="InterPro" id="IPR017941">
    <property type="entry name" value="Rieske_2Fe-2S"/>
</dbReference>
<evidence type="ECO:0000256" key="3">
    <source>
        <dbReference type="ARBA" id="ARBA00023004"/>
    </source>
</evidence>
<reference evidence="8 9" key="1">
    <citation type="submission" date="2018-03" db="EMBL/GenBank/DDBJ databases">
        <title>Draft genome of Nitrosomonas supralitoralis APG5.</title>
        <authorList>
            <person name="Urakawa H."/>
            <person name="Lopez J.V."/>
        </authorList>
    </citation>
    <scope>NUCLEOTIDE SEQUENCE [LARGE SCALE GENOMIC DNA]</scope>
    <source>
        <strain evidence="8 9">APG5</strain>
    </source>
</reference>